<organism evidence="1 2">
    <name type="scientific">Gigaspora margarita</name>
    <dbReference type="NCBI Taxonomy" id="4874"/>
    <lineage>
        <taxon>Eukaryota</taxon>
        <taxon>Fungi</taxon>
        <taxon>Fungi incertae sedis</taxon>
        <taxon>Mucoromycota</taxon>
        <taxon>Glomeromycotina</taxon>
        <taxon>Glomeromycetes</taxon>
        <taxon>Diversisporales</taxon>
        <taxon>Gigasporaceae</taxon>
        <taxon>Gigaspora</taxon>
    </lineage>
</organism>
<protein>
    <submittedName>
        <fullName evidence="1">Uncharacterized protein</fullName>
    </submittedName>
</protein>
<name>A0A8H4A0X2_GIGMA</name>
<dbReference type="Proteomes" id="UP000439903">
    <property type="component" value="Unassembled WGS sequence"/>
</dbReference>
<evidence type="ECO:0000313" key="1">
    <source>
        <dbReference type="EMBL" id="KAF0377357.1"/>
    </source>
</evidence>
<sequence>MDNHYFQTINYPDLHIHDDPDLHIHDNSDLHIHDDSDLYINNDPNFHIIDGVEIIYEEYLESFKTKSVLISSDDEFKRLMNIASDLNEDTITYFTKELATKINYYTLMPIEFLKAYNVEG</sequence>
<reference evidence="1 2" key="1">
    <citation type="journal article" date="2019" name="Environ. Microbiol.">
        <title>At the nexus of three kingdoms: the genome of the mycorrhizal fungus Gigaspora margarita provides insights into plant, endobacterial and fungal interactions.</title>
        <authorList>
            <person name="Venice F."/>
            <person name="Ghignone S."/>
            <person name="Salvioli di Fossalunga A."/>
            <person name="Amselem J."/>
            <person name="Novero M."/>
            <person name="Xianan X."/>
            <person name="Sedzielewska Toro K."/>
            <person name="Morin E."/>
            <person name="Lipzen A."/>
            <person name="Grigoriev I.V."/>
            <person name="Henrissat B."/>
            <person name="Martin F.M."/>
            <person name="Bonfante P."/>
        </authorList>
    </citation>
    <scope>NUCLEOTIDE SEQUENCE [LARGE SCALE GENOMIC DNA]</scope>
    <source>
        <strain evidence="1 2">BEG34</strain>
    </source>
</reference>
<dbReference type="AlphaFoldDB" id="A0A8H4A0X2"/>
<accession>A0A8H4A0X2</accession>
<proteinExistence type="predicted"/>
<evidence type="ECO:0000313" key="2">
    <source>
        <dbReference type="Proteomes" id="UP000439903"/>
    </source>
</evidence>
<comment type="caution">
    <text evidence="1">The sequence shown here is derived from an EMBL/GenBank/DDBJ whole genome shotgun (WGS) entry which is preliminary data.</text>
</comment>
<keyword evidence="2" id="KW-1185">Reference proteome</keyword>
<dbReference type="OrthoDB" id="2416136at2759"/>
<dbReference type="EMBL" id="WTPW01002562">
    <property type="protein sequence ID" value="KAF0377357.1"/>
    <property type="molecule type" value="Genomic_DNA"/>
</dbReference>
<gene>
    <name evidence="1" type="ORF">F8M41_012632</name>
</gene>